<dbReference type="EMBL" id="CP060695">
    <property type="protein sequence ID" value="QNM86132.1"/>
    <property type="molecule type" value="Genomic_DNA"/>
</dbReference>
<evidence type="ECO:0000313" key="3">
    <source>
        <dbReference type="Proteomes" id="UP000515808"/>
    </source>
</evidence>
<dbReference type="Pfam" id="PF09912">
    <property type="entry name" value="DUF2141"/>
    <property type="match status" value="1"/>
</dbReference>
<evidence type="ECO:0000256" key="1">
    <source>
        <dbReference type="SAM" id="SignalP"/>
    </source>
</evidence>
<protein>
    <submittedName>
        <fullName evidence="2">DUF2141 domain-containing protein</fullName>
    </submittedName>
</protein>
<dbReference type="AlphaFoldDB" id="A0A7G9LBY3"/>
<dbReference type="Proteomes" id="UP000515808">
    <property type="component" value="Chromosome"/>
</dbReference>
<name>A0A7G9LBY3_9FLAO</name>
<dbReference type="KEGG" id="ppec:H9W90_03165"/>
<feature type="signal peptide" evidence="1">
    <location>
        <begin position="1"/>
        <end position="21"/>
    </location>
</feature>
<organism evidence="2 3">
    <name type="scientific">Polaribacter pectinis</name>
    <dbReference type="NCBI Taxonomy" id="2738844"/>
    <lineage>
        <taxon>Bacteria</taxon>
        <taxon>Pseudomonadati</taxon>
        <taxon>Bacteroidota</taxon>
        <taxon>Flavobacteriia</taxon>
        <taxon>Flavobacteriales</taxon>
        <taxon>Flavobacteriaceae</taxon>
    </lineage>
</organism>
<gene>
    <name evidence="2" type="ORF">H9W90_03165</name>
</gene>
<evidence type="ECO:0000313" key="2">
    <source>
        <dbReference type="EMBL" id="QNM86132.1"/>
    </source>
</evidence>
<sequence length="138" mass="15232">MKFLLSILVVAMLSITNSITAQNTQTITVTVVNATSDAGKIGYALYTKDNFMGKPIQGKNGKIVNGKSTIVFENVPSGEYAVTCYHDKNNNDKMDFSANRMPLEDYGSSNNVMAFAPPSFENAKFMLKDEDLKLEIKF</sequence>
<reference evidence="2 3" key="1">
    <citation type="submission" date="2020-08" db="EMBL/GenBank/DDBJ databases">
        <title>Polaribacter sp. L12M9 isolated from gut of the Korean scallop.</title>
        <authorList>
            <person name="Jeong Y.S."/>
        </authorList>
    </citation>
    <scope>NUCLEOTIDE SEQUENCE [LARGE SCALE GENOMIC DNA]</scope>
    <source>
        <strain evidence="2 3">L12M9</strain>
    </source>
</reference>
<keyword evidence="1" id="KW-0732">Signal</keyword>
<dbReference type="RefSeq" id="WP_088353698.1">
    <property type="nucleotide sequence ID" value="NZ_CP060695.1"/>
</dbReference>
<proteinExistence type="predicted"/>
<dbReference type="InterPro" id="IPR018673">
    <property type="entry name" value="DUF2141"/>
</dbReference>
<feature type="chain" id="PRO_5029020251" evidence="1">
    <location>
        <begin position="22"/>
        <end position="138"/>
    </location>
</feature>
<keyword evidence="3" id="KW-1185">Reference proteome</keyword>
<accession>A0A7G9LBY3</accession>